<gene>
    <name evidence="1" type="ORF">BpHYR1_011181</name>
</gene>
<dbReference type="AlphaFoldDB" id="A0A3M7PM76"/>
<sequence>MLFDNIIQNKLAQKYKIIKEVLAFVPTVLIMSFKCLNLNETTIVTPFVIVYQNSANKLLISFQWRTLTIGVTKVVTFSEHVLDLLAILPALVSFEILLPFTDRSK</sequence>
<comment type="caution">
    <text evidence="1">The sequence shown here is derived from an EMBL/GenBank/DDBJ whole genome shotgun (WGS) entry which is preliminary data.</text>
</comment>
<name>A0A3M7PM76_BRAPC</name>
<reference evidence="1 2" key="1">
    <citation type="journal article" date="2018" name="Sci. Rep.">
        <title>Genomic signatures of local adaptation to the degree of environmental predictability in rotifers.</title>
        <authorList>
            <person name="Franch-Gras L."/>
            <person name="Hahn C."/>
            <person name="Garcia-Roger E.M."/>
            <person name="Carmona M.J."/>
            <person name="Serra M."/>
            <person name="Gomez A."/>
        </authorList>
    </citation>
    <scope>NUCLEOTIDE SEQUENCE [LARGE SCALE GENOMIC DNA]</scope>
    <source>
        <strain evidence="1">HYR1</strain>
    </source>
</reference>
<keyword evidence="2" id="KW-1185">Reference proteome</keyword>
<accession>A0A3M7PM76</accession>
<proteinExistence type="predicted"/>
<protein>
    <submittedName>
        <fullName evidence="1">Uncharacterized protein</fullName>
    </submittedName>
</protein>
<evidence type="ECO:0000313" key="1">
    <source>
        <dbReference type="EMBL" id="RNA00089.1"/>
    </source>
</evidence>
<dbReference type="EMBL" id="REGN01009927">
    <property type="protein sequence ID" value="RNA00089.1"/>
    <property type="molecule type" value="Genomic_DNA"/>
</dbReference>
<evidence type="ECO:0000313" key="2">
    <source>
        <dbReference type="Proteomes" id="UP000276133"/>
    </source>
</evidence>
<dbReference type="Proteomes" id="UP000276133">
    <property type="component" value="Unassembled WGS sequence"/>
</dbReference>
<organism evidence="1 2">
    <name type="scientific">Brachionus plicatilis</name>
    <name type="common">Marine rotifer</name>
    <name type="synonym">Brachionus muelleri</name>
    <dbReference type="NCBI Taxonomy" id="10195"/>
    <lineage>
        <taxon>Eukaryota</taxon>
        <taxon>Metazoa</taxon>
        <taxon>Spiralia</taxon>
        <taxon>Gnathifera</taxon>
        <taxon>Rotifera</taxon>
        <taxon>Eurotatoria</taxon>
        <taxon>Monogononta</taxon>
        <taxon>Pseudotrocha</taxon>
        <taxon>Ploima</taxon>
        <taxon>Brachionidae</taxon>
        <taxon>Brachionus</taxon>
    </lineage>
</organism>